<dbReference type="HOGENOM" id="CLU_047680_0_0_11"/>
<dbReference type="GO" id="GO:0015666">
    <property type="term" value="F:restriction endodeoxyribonuclease activity"/>
    <property type="evidence" value="ECO:0007669"/>
    <property type="project" value="TreeGrafter"/>
</dbReference>
<dbReference type="EMBL" id="CP008889">
    <property type="protein sequence ID" value="AIF41818.1"/>
    <property type="molecule type" value="Genomic_DNA"/>
</dbReference>
<reference evidence="2 3" key="1">
    <citation type="submission" date="2014-07" db="EMBL/GenBank/DDBJ databases">
        <title>Genome Sequencing of Dermacoccus nishinomiyaensis.</title>
        <authorList>
            <person name="Hong K.W."/>
            <person name="Chan K.G."/>
        </authorList>
    </citation>
    <scope>NUCLEOTIDE SEQUENCE [LARGE SCALE GENOMIC DNA]</scope>
    <source>
        <strain evidence="2 3">M25</strain>
    </source>
</reference>
<feature type="domain" description="Restriction endonuclease type IV Mrr" evidence="1">
    <location>
        <begin position="208"/>
        <end position="320"/>
    </location>
</feature>
<evidence type="ECO:0000313" key="2">
    <source>
        <dbReference type="EMBL" id="AIF41818.1"/>
    </source>
</evidence>
<dbReference type="InterPro" id="IPR007560">
    <property type="entry name" value="Restrct_endonuc_IV_Mrr"/>
</dbReference>
<evidence type="ECO:0000313" key="3">
    <source>
        <dbReference type="Proteomes" id="UP000027986"/>
    </source>
</evidence>
<dbReference type="PANTHER" id="PTHR30015:SF7">
    <property type="entry name" value="TYPE IV METHYL-DIRECTED RESTRICTION ENZYME ECOKMRR"/>
    <property type="match status" value="1"/>
</dbReference>
<sequence>MTMWGIHNDTIGDELVAGGFISLGWEEMPNLRMLGDDRERMKAELLSRYPGAKPGAIPVWAGILLRFAFTMREGDIVIAPDKATSTLNFGRIVGPYEFDALARRHPHRRPVQWLKTDVPRGLFPQSALHEIGSALTLFRVKRHEQIFKAFLDAPTEDAFLTSPLSHESDPTSITPELNDETSSEAVELPDAEAIEQSTSDFIIRTLLEEVSAREFEFFTADLLIAMGYVARATRASADGGIDVIAHRDALGLEPPLIKVQCKHRAATESRPDVQKLLGTLTSKDEHGLFVTLGTYSREARDVERERQNLRLLDGPDVARLVVTHYPNLPLTWRDRLPLRQVYVVERRDS</sequence>
<keyword evidence="2" id="KW-0378">Hydrolase</keyword>
<dbReference type="eggNOG" id="COG4127">
    <property type="taxonomic scope" value="Bacteria"/>
</dbReference>
<dbReference type="InterPro" id="IPR011856">
    <property type="entry name" value="tRNA_endonuc-like_dom_sf"/>
</dbReference>
<dbReference type="Gene3D" id="3.40.1350.10">
    <property type="match status" value="1"/>
</dbReference>
<dbReference type="AlphaFoldDB" id="A0A075JNU7"/>
<dbReference type="REBASE" id="89860">
    <property type="entry name" value="DniM25MrrP"/>
</dbReference>
<dbReference type="PANTHER" id="PTHR30015">
    <property type="entry name" value="MRR RESTRICTION SYSTEM PROTEIN"/>
    <property type="match status" value="1"/>
</dbReference>
<dbReference type="GO" id="GO:0009307">
    <property type="term" value="P:DNA restriction-modification system"/>
    <property type="evidence" value="ECO:0007669"/>
    <property type="project" value="InterPro"/>
</dbReference>
<dbReference type="InterPro" id="IPR052906">
    <property type="entry name" value="Type_IV_Methyl-Rstrct_Enzyme"/>
</dbReference>
<name>A0A075JNU7_9MICO</name>
<dbReference type="InterPro" id="IPR011335">
    <property type="entry name" value="Restrct_endonuc-II-like"/>
</dbReference>
<keyword evidence="3" id="KW-1185">Reference proteome</keyword>
<dbReference type="Proteomes" id="UP000027986">
    <property type="component" value="Chromosome"/>
</dbReference>
<dbReference type="RefSeq" id="WP_038569832.1">
    <property type="nucleotide sequence ID" value="NZ_CP008889.1"/>
</dbReference>
<accession>A0A075JNU7</accession>
<organism evidence="2 3">
    <name type="scientific">Dermacoccus nishinomiyaensis</name>
    <dbReference type="NCBI Taxonomy" id="1274"/>
    <lineage>
        <taxon>Bacteria</taxon>
        <taxon>Bacillati</taxon>
        <taxon>Actinomycetota</taxon>
        <taxon>Actinomycetes</taxon>
        <taxon>Micrococcales</taxon>
        <taxon>Dermacoccaceae</taxon>
        <taxon>Dermacoccus</taxon>
    </lineage>
</organism>
<dbReference type="OrthoDB" id="9781481at2"/>
<keyword evidence="2" id="KW-0540">Nuclease</keyword>
<dbReference type="GO" id="GO:0003677">
    <property type="term" value="F:DNA binding"/>
    <property type="evidence" value="ECO:0007669"/>
    <property type="project" value="InterPro"/>
</dbReference>
<dbReference type="KEGG" id="dni:HX89_13835"/>
<evidence type="ECO:0000259" key="1">
    <source>
        <dbReference type="Pfam" id="PF04471"/>
    </source>
</evidence>
<keyword evidence="2" id="KW-0255">Endonuclease</keyword>
<gene>
    <name evidence="2" type="ORF">HX89_13835</name>
</gene>
<dbReference type="Pfam" id="PF04471">
    <property type="entry name" value="Mrr_cat"/>
    <property type="match status" value="1"/>
</dbReference>
<protein>
    <submittedName>
        <fullName evidence="2">Restriction endonuclease</fullName>
    </submittedName>
</protein>
<proteinExistence type="predicted"/>
<dbReference type="GeneID" id="41842108"/>
<dbReference type="SUPFAM" id="SSF52980">
    <property type="entry name" value="Restriction endonuclease-like"/>
    <property type="match status" value="1"/>
</dbReference>